<evidence type="ECO:0000256" key="3">
    <source>
        <dbReference type="ARBA" id="ARBA00022801"/>
    </source>
</evidence>
<evidence type="ECO:0000256" key="6">
    <source>
        <dbReference type="RuleBase" id="RU004355"/>
    </source>
</evidence>
<dbReference type="EC" id="3.1.11.6" evidence="5"/>
<dbReference type="EMBL" id="QUSG01000004">
    <property type="protein sequence ID" value="KAA3528475.1"/>
    <property type="molecule type" value="Genomic_DNA"/>
</dbReference>
<dbReference type="GeneID" id="60681065"/>
<dbReference type="Pfam" id="PF02601">
    <property type="entry name" value="Exonuc_VII_L"/>
    <property type="match status" value="1"/>
</dbReference>
<dbReference type="AlphaFoldDB" id="A0A368NXF9"/>
<feature type="compositionally biased region" description="Low complexity" evidence="7">
    <location>
        <begin position="505"/>
        <end position="519"/>
    </location>
</feature>
<accession>A0A368NXF9</accession>
<comment type="function">
    <text evidence="5">Bidirectionally degrades single-stranded DNA into large acid-insoluble oligonucleotides, which are then degraded further into small acid-soluble oligonucleotides.</text>
</comment>
<dbReference type="OrthoDB" id="9802795at2"/>
<evidence type="ECO:0000256" key="7">
    <source>
        <dbReference type="SAM" id="MobiDB-lite"/>
    </source>
</evidence>
<dbReference type="HAMAP" id="MF_00378">
    <property type="entry name" value="Exonuc_7_L"/>
    <property type="match status" value="1"/>
</dbReference>
<evidence type="ECO:0000259" key="8">
    <source>
        <dbReference type="Pfam" id="PF02601"/>
    </source>
</evidence>
<comment type="subunit">
    <text evidence="5">Heterooligomer composed of large and small subunits.</text>
</comment>
<dbReference type="InterPro" id="IPR020579">
    <property type="entry name" value="Exonuc_VII_lsu_C"/>
</dbReference>
<dbReference type="GO" id="GO:0008855">
    <property type="term" value="F:exodeoxyribonuclease VII activity"/>
    <property type="evidence" value="ECO:0007669"/>
    <property type="project" value="UniProtKB-UniRule"/>
</dbReference>
<dbReference type="Pfam" id="PF13742">
    <property type="entry name" value="tRNA_anti_2"/>
    <property type="match status" value="1"/>
</dbReference>
<sequence>MASFFDDDQPSNLTEFSVSELSGSIKRTIETAFDQVRVRGEISGFRGQHSSGHAYFSLKDDKARIDAVVWKGSFSKLKYRPEEGMEVIATGRITTFPGSSKYQIVIEQMEPAGAGALMALIEERKRRFTAEGLFDPATKQLLPFLPKVIGVVTSPTGAVIRDILHRISDRFPVHVLVWPVKVQGEGSGDDVANAINGFNAFQPDGAIPRPDVLIVARGGGSLEDLWSFNDEAVVRAAAASAIPLISAVGHETDWTLIDYAADVRAPTPTGAAEMAVPVKADLEAQLAGLAARLAGAVNRQMDHRRQNLRALARALPSLDQLLALPRRRFDEAASGLGRSLELNTMTKRQSFERAAAKLSPDMLVRRLVERRQRVSERAALADRIIERLIERQKANLGRIDATLTAVPARLKAQTGRSRDRLDSFSRRADSAVINDLRRARSTVSAHDRMLQSLSYKNVLMRGYAVIRGEDDRPLSRAAGLEDGRAIAIEFADGRVSAVTGDGDKASPSPQAAPATTTPVPVKPNPLPKSPKKSEPPAGQGSLF</sequence>
<dbReference type="GO" id="GO:0005737">
    <property type="term" value="C:cytoplasm"/>
    <property type="evidence" value="ECO:0007669"/>
    <property type="project" value="UniProtKB-SubCell"/>
</dbReference>
<comment type="caution">
    <text evidence="10">The sequence shown here is derived from an EMBL/GenBank/DDBJ whole genome shotgun (WGS) entry which is preliminary data.</text>
</comment>
<dbReference type="CDD" id="cd04489">
    <property type="entry name" value="ExoVII_LU_OBF"/>
    <property type="match status" value="1"/>
</dbReference>
<feature type="region of interest" description="Disordered" evidence="7">
    <location>
        <begin position="497"/>
        <end position="543"/>
    </location>
</feature>
<dbReference type="RefSeq" id="WP_060719417.1">
    <property type="nucleotide sequence ID" value="NZ_CP055265.1"/>
</dbReference>
<dbReference type="InterPro" id="IPR025824">
    <property type="entry name" value="OB-fold_nuc-bd_dom"/>
</dbReference>
<dbReference type="PANTHER" id="PTHR30008">
    <property type="entry name" value="EXODEOXYRIBONUCLEASE 7 LARGE SUBUNIT"/>
    <property type="match status" value="1"/>
</dbReference>
<dbReference type="NCBIfam" id="TIGR00237">
    <property type="entry name" value="xseA"/>
    <property type="match status" value="1"/>
</dbReference>
<dbReference type="Proteomes" id="UP000436911">
    <property type="component" value="Unassembled WGS sequence"/>
</dbReference>
<dbReference type="InterPro" id="IPR003753">
    <property type="entry name" value="Exonuc_VII_L"/>
</dbReference>
<evidence type="ECO:0000259" key="9">
    <source>
        <dbReference type="Pfam" id="PF13742"/>
    </source>
</evidence>
<organism evidence="10 11">
    <name type="scientific">Agrobacterium vitis</name>
    <name type="common">Rhizobium vitis</name>
    <dbReference type="NCBI Taxonomy" id="373"/>
    <lineage>
        <taxon>Bacteria</taxon>
        <taxon>Pseudomonadati</taxon>
        <taxon>Pseudomonadota</taxon>
        <taxon>Alphaproteobacteria</taxon>
        <taxon>Hyphomicrobiales</taxon>
        <taxon>Rhizobiaceae</taxon>
        <taxon>Rhizobium/Agrobacterium group</taxon>
        <taxon>Agrobacterium</taxon>
    </lineage>
</organism>
<keyword evidence="1 5" id="KW-0963">Cytoplasm</keyword>
<comment type="catalytic activity">
    <reaction evidence="5 6">
        <text>Exonucleolytic cleavage in either 5'- to 3'- or 3'- to 5'-direction to yield nucleoside 5'-phosphates.</text>
        <dbReference type="EC" id="3.1.11.6"/>
    </reaction>
</comment>
<protein>
    <recommendedName>
        <fullName evidence="5">Exodeoxyribonuclease 7 large subunit</fullName>
        <ecNumber evidence="5">3.1.11.6</ecNumber>
    </recommendedName>
    <alternativeName>
        <fullName evidence="5">Exodeoxyribonuclease VII large subunit</fullName>
        <shortName evidence="5">Exonuclease VII large subunit</shortName>
    </alternativeName>
</protein>
<feature type="domain" description="OB-fold nucleic acid binding" evidence="9">
    <location>
        <begin position="16"/>
        <end position="110"/>
    </location>
</feature>
<reference evidence="10 11" key="1">
    <citation type="submission" date="2018-08" db="EMBL/GenBank/DDBJ databases">
        <title>Genome sequencing of Agrobacterium vitis strain ICMP 10754.</title>
        <authorList>
            <person name="Visnovsky S.B."/>
            <person name="Pitman A.R."/>
        </authorList>
    </citation>
    <scope>NUCLEOTIDE SEQUENCE [LARGE SCALE GENOMIC DNA]</scope>
    <source>
        <strain evidence="10 11">ICMP 10754</strain>
    </source>
</reference>
<dbReference type="PANTHER" id="PTHR30008:SF0">
    <property type="entry name" value="EXODEOXYRIBONUCLEASE 7 LARGE SUBUNIT"/>
    <property type="match status" value="1"/>
</dbReference>
<evidence type="ECO:0000256" key="4">
    <source>
        <dbReference type="ARBA" id="ARBA00022839"/>
    </source>
</evidence>
<proteinExistence type="inferred from homology"/>
<feature type="domain" description="Exonuclease VII large subunit C-terminal" evidence="8">
    <location>
        <begin position="133"/>
        <end position="497"/>
    </location>
</feature>
<keyword evidence="4 5" id="KW-0269">Exonuclease</keyword>
<evidence type="ECO:0000256" key="5">
    <source>
        <dbReference type="HAMAP-Rule" id="MF_00378"/>
    </source>
</evidence>
<evidence type="ECO:0000313" key="11">
    <source>
        <dbReference type="Proteomes" id="UP000436911"/>
    </source>
</evidence>
<dbReference type="GO" id="GO:0003676">
    <property type="term" value="F:nucleic acid binding"/>
    <property type="evidence" value="ECO:0007669"/>
    <property type="project" value="InterPro"/>
</dbReference>
<comment type="subcellular location">
    <subcellularLocation>
        <location evidence="5 6">Cytoplasm</location>
    </subcellularLocation>
</comment>
<dbReference type="GO" id="GO:0009318">
    <property type="term" value="C:exodeoxyribonuclease VII complex"/>
    <property type="evidence" value="ECO:0007669"/>
    <property type="project" value="UniProtKB-UniRule"/>
</dbReference>
<name>A0A368NXF9_AGRVI</name>
<evidence type="ECO:0000313" key="10">
    <source>
        <dbReference type="EMBL" id="KAA3528475.1"/>
    </source>
</evidence>
<keyword evidence="3 5" id="KW-0378">Hydrolase</keyword>
<evidence type="ECO:0000256" key="1">
    <source>
        <dbReference type="ARBA" id="ARBA00022490"/>
    </source>
</evidence>
<evidence type="ECO:0000256" key="2">
    <source>
        <dbReference type="ARBA" id="ARBA00022722"/>
    </source>
</evidence>
<dbReference type="GO" id="GO:0006308">
    <property type="term" value="P:DNA catabolic process"/>
    <property type="evidence" value="ECO:0007669"/>
    <property type="project" value="UniProtKB-UniRule"/>
</dbReference>
<gene>
    <name evidence="5" type="primary">xseA</name>
    <name evidence="10" type="ORF">DXT89_10760</name>
</gene>
<comment type="similarity">
    <text evidence="5 6">Belongs to the XseA family.</text>
</comment>
<keyword evidence="2 5" id="KW-0540">Nuclease</keyword>